<keyword evidence="3" id="KW-0479">Metal-binding</keyword>
<evidence type="ECO:0000256" key="3">
    <source>
        <dbReference type="ARBA" id="ARBA00022723"/>
    </source>
</evidence>
<dbReference type="GO" id="GO:0006289">
    <property type="term" value="P:nucleotide-excision repair"/>
    <property type="evidence" value="ECO:0007669"/>
    <property type="project" value="InterPro"/>
</dbReference>
<dbReference type="PANTHER" id="PTHR12683">
    <property type="entry name" value="CDK-ACTIVATING KINASE ASSEMBLY FACTOR MAT1"/>
    <property type="match status" value="1"/>
</dbReference>
<evidence type="ECO:0000259" key="12">
    <source>
        <dbReference type="PROSITE" id="PS50089"/>
    </source>
</evidence>
<feature type="domain" description="RING-type" evidence="12">
    <location>
        <begin position="66"/>
        <end position="109"/>
    </location>
</feature>
<dbReference type="Gene3D" id="3.30.40.10">
    <property type="entry name" value="Zinc/RING finger domain, C3HC4 (zinc finger)"/>
    <property type="match status" value="1"/>
</dbReference>
<dbReference type="Proteomes" id="UP000053392">
    <property type="component" value="Unassembled WGS sequence"/>
</dbReference>
<comment type="subcellular location">
    <subcellularLocation>
        <location evidence="1">Nucleus</location>
    </subcellularLocation>
</comment>
<sequence length="373" mass="43397">MSRIPPKKIALSSSTIRRPAQPTHRAPQLKQTGPRGKGHEDGYLYVAGVRDPSKRVTEYRTEQDVCPICHTDRQFNKNLRLLVSPCYHKMCESCIDRLFTLGPEPCPQCGRILRKVNFAHQTFEDLKVEKEVSVRRRMADIFNKRRDDFENDRQYDDYLELVEDLTFNLLNDVSIPETEARITEWQRQNKSIIQANKHKAEEESMSQSKREEIERRAREERMRMIEEAERVERMEDERIKGEVTQALAKGETKRAREIEIEAREAKRLRAEALFKFVPPSLLSAQPQEGDVFHSPLSPSYNGPFIPIPYSDPDTAPWAGWYDPKGEYVDRRSGVMFVREDREGKVRGGGYDLRLFWEMEVRSAVEALGVEPLV</sequence>
<keyword evidence="6" id="KW-0539">Nucleus</keyword>
<evidence type="ECO:0000256" key="9">
    <source>
        <dbReference type="PROSITE-ProRule" id="PRU00175"/>
    </source>
</evidence>
<dbReference type="AlphaFoldDB" id="A0A0D0V5T1"/>
<dbReference type="GO" id="GO:0070985">
    <property type="term" value="C:transcription factor TFIIK complex"/>
    <property type="evidence" value="ECO:0007669"/>
    <property type="project" value="UniProtKB-ARBA"/>
</dbReference>
<dbReference type="PANTHER" id="PTHR12683:SF13">
    <property type="entry name" value="CDK-ACTIVATING KINASE ASSEMBLY FACTOR MAT1"/>
    <property type="match status" value="1"/>
</dbReference>
<evidence type="ECO:0000256" key="1">
    <source>
        <dbReference type="ARBA" id="ARBA00004123"/>
    </source>
</evidence>
<evidence type="ECO:0000313" key="13">
    <source>
        <dbReference type="EMBL" id="KIR40310.1"/>
    </source>
</evidence>
<evidence type="ECO:0000256" key="7">
    <source>
        <dbReference type="ARBA" id="ARBA00029873"/>
    </source>
</evidence>
<evidence type="ECO:0000256" key="2">
    <source>
        <dbReference type="ARBA" id="ARBA00022257"/>
    </source>
</evidence>
<dbReference type="InterPro" id="IPR001841">
    <property type="entry name" value="Znf_RING"/>
</dbReference>
<evidence type="ECO:0000313" key="14">
    <source>
        <dbReference type="Proteomes" id="UP000053392"/>
    </source>
</evidence>
<dbReference type="PROSITE" id="PS50089">
    <property type="entry name" value="ZF_RING_2"/>
    <property type="match status" value="1"/>
</dbReference>
<keyword evidence="10" id="KW-0175">Coiled coil</keyword>
<feature type="coiled-coil region" evidence="10">
    <location>
        <begin position="210"/>
        <end position="268"/>
    </location>
</feature>
<evidence type="ECO:0000256" key="8">
    <source>
        <dbReference type="ARBA" id="ARBA00033277"/>
    </source>
</evidence>
<evidence type="ECO:0000256" key="5">
    <source>
        <dbReference type="ARBA" id="ARBA00022833"/>
    </source>
</evidence>
<dbReference type="EMBL" id="KN847903">
    <property type="protein sequence ID" value="KIR40310.1"/>
    <property type="molecule type" value="Genomic_DNA"/>
</dbReference>
<dbReference type="FunFam" id="3.30.40.10:FF:000037">
    <property type="entry name" value="Cdk-activating kinase assembly factor MAT1, centre"/>
    <property type="match status" value="1"/>
</dbReference>
<feature type="region of interest" description="Disordered" evidence="11">
    <location>
        <begin position="1"/>
        <end position="42"/>
    </location>
</feature>
<dbReference type="Pfam" id="PF06391">
    <property type="entry name" value="MAT1"/>
    <property type="match status" value="1"/>
</dbReference>
<gene>
    <name evidence="13" type="ORF">I313_03634</name>
</gene>
<dbReference type="InterPro" id="IPR015877">
    <property type="entry name" value="MAT1_centre"/>
</dbReference>
<dbReference type="GO" id="GO:0061575">
    <property type="term" value="F:cyclin-dependent protein serine/threonine kinase activator activity"/>
    <property type="evidence" value="ECO:0007669"/>
    <property type="project" value="InterPro"/>
</dbReference>
<accession>A0A0D0V5T1</accession>
<organism evidence="13 14">
    <name type="scientific">Cryptococcus deuterogattii Ram5</name>
    <dbReference type="NCBI Taxonomy" id="1296110"/>
    <lineage>
        <taxon>Eukaryota</taxon>
        <taxon>Fungi</taxon>
        <taxon>Dikarya</taxon>
        <taxon>Basidiomycota</taxon>
        <taxon>Agaricomycotina</taxon>
        <taxon>Tremellomycetes</taxon>
        <taxon>Tremellales</taxon>
        <taxon>Cryptococcaceae</taxon>
        <taxon>Cryptococcus</taxon>
        <taxon>Cryptococcus gattii species complex</taxon>
    </lineage>
</organism>
<dbReference type="GO" id="GO:0006357">
    <property type="term" value="P:regulation of transcription by RNA polymerase II"/>
    <property type="evidence" value="ECO:0007669"/>
    <property type="project" value="TreeGrafter"/>
</dbReference>
<reference evidence="13 14" key="1">
    <citation type="submission" date="2015-01" db="EMBL/GenBank/DDBJ databases">
        <title>The Genome Sequence of Cryptococcus gattii Ram5.</title>
        <authorList>
            <consortium name="The Broad Institute Genomics Platform"/>
            <person name="Cuomo C."/>
            <person name="Litvintseva A."/>
            <person name="Chen Y."/>
            <person name="Heitman J."/>
            <person name="Sun S."/>
            <person name="Springer D."/>
            <person name="Dromer F."/>
            <person name="Young S."/>
            <person name="Zeng Q."/>
            <person name="Gargeya S."/>
            <person name="Abouelleil A."/>
            <person name="Alvarado L."/>
            <person name="Chapman S.B."/>
            <person name="Gainer-Dewar J."/>
            <person name="Goldberg J."/>
            <person name="Griggs A."/>
            <person name="Gujja S."/>
            <person name="Hansen M."/>
            <person name="Howarth C."/>
            <person name="Imamovic A."/>
            <person name="Larimer J."/>
            <person name="Murphy C."/>
            <person name="Naylor J."/>
            <person name="Pearson M."/>
            <person name="Priest M."/>
            <person name="Roberts A."/>
            <person name="Saif S."/>
            <person name="Shea T."/>
            <person name="Sykes S."/>
            <person name="Wortman J."/>
            <person name="Nusbaum C."/>
            <person name="Birren B."/>
        </authorList>
    </citation>
    <scope>NUCLEOTIDE SEQUENCE [LARGE SCALE GENOMIC DNA]</scope>
    <source>
        <strain evidence="13 14">Ram5</strain>
    </source>
</reference>
<dbReference type="SUPFAM" id="SSF57850">
    <property type="entry name" value="RING/U-box"/>
    <property type="match status" value="1"/>
</dbReference>
<evidence type="ECO:0000256" key="11">
    <source>
        <dbReference type="SAM" id="MobiDB-lite"/>
    </source>
</evidence>
<dbReference type="InterPro" id="IPR013083">
    <property type="entry name" value="Znf_RING/FYVE/PHD"/>
</dbReference>
<name>A0A0D0V5T1_9TREE</name>
<dbReference type="InterPro" id="IPR017907">
    <property type="entry name" value="Znf_RING_CS"/>
</dbReference>
<evidence type="ECO:0000256" key="6">
    <source>
        <dbReference type="ARBA" id="ARBA00023242"/>
    </source>
</evidence>
<keyword evidence="4 9" id="KW-0863">Zinc-finger</keyword>
<dbReference type="OrthoDB" id="5963at2759"/>
<evidence type="ECO:0000256" key="10">
    <source>
        <dbReference type="SAM" id="Coils"/>
    </source>
</evidence>
<dbReference type="GO" id="GO:0008270">
    <property type="term" value="F:zinc ion binding"/>
    <property type="evidence" value="ECO:0007669"/>
    <property type="project" value="UniProtKB-KW"/>
</dbReference>
<dbReference type="NCBIfam" id="TIGR00570">
    <property type="entry name" value="cdk7"/>
    <property type="match status" value="1"/>
</dbReference>
<evidence type="ECO:0000256" key="4">
    <source>
        <dbReference type="ARBA" id="ARBA00022771"/>
    </source>
</evidence>
<dbReference type="HOGENOM" id="CLU_048466_0_1_1"/>
<protein>
    <recommendedName>
        <fullName evidence="2">RNA polymerase II transcription factor B subunit 3</fullName>
    </recommendedName>
    <alternativeName>
        <fullName evidence="8">RNA polymerase II transcription factor B 38 kDa subunit</fullName>
    </alternativeName>
    <alternativeName>
        <fullName evidence="7">RNA polymerase II transcription factor B p38 subunit</fullName>
    </alternativeName>
</protein>
<dbReference type="SMART" id="SM00184">
    <property type="entry name" value="RING"/>
    <property type="match status" value="1"/>
</dbReference>
<dbReference type="Pfam" id="PF17121">
    <property type="entry name" value="zf-C3HC4_5"/>
    <property type="match status" value="1"/>
</dbReference>
<dbReference type="PROSITE" id="PS00518">
    <property type="entry name" value="ZF_RING_1"/>
    <property type="match status" value="1"/>
</dbReference>
<keyword evidence="5" id="KW-0862">Zinc</keyword>
<dbReference type="InterPro" id="IPR004575">
    <property type="entry name" value="MAT1/Tfb3"/>
</dbReference>
<proteinExistence type="predicted"/>
<keyword evidence="14" id="KW-1185">Reference proteome</keyword>